<proteinExistence type="inferred from homology"/>
<organism evidence="5 6">
    <name type="scientific">Holothuria leucospilota</name>
    <name type="common">Black long sea cucumber</name>
    <name type="synonym">Mertensiothuria leucospilota</name>
    <dbReference type="NCBI Taxonomy" id="206669"/>
    <lineage>
        <taxon>Eukaryota</taxon>
        <taxon>Metazoa</taxon>
        <taxon>Echinodermata</taxon>
        <taxon>Eleutherozoa</taxon>
        <taxon>Echinozoa</taxon>
        <taxon>Holothuroidea</taxon>
        <taxon>Aspidochirotacea</taxon>
        <taxon>Aspidochirotida</taxon>
        <taxon>Holothuriidae</taxon>
        <taxon>Holothuria</taxon>
    </lineage>
</organism>
<comment type="subcellular location">
    <subcellularLocation>
        <location evidence="1">Cytoplasm</location>
    </subcellularLocation>
</comment>
<dbReference type="PANTHER" id="PTHR21331">
    <property type="entry name" value="BRCA1-ASSOCIATED ATM ACTIVATOR 1"/>
    <property type="match status" value="1"/>
</dbReference>
<dbReference type="GO" id="GO:0005737">
    <property type="term" value="C:cytoplasm"/>
    <property type="evidence" value="ECO:0007669"/>
    <property type="project" value="UniProtKB-SubCell"/>
</dbReference>
<comment type="caution">
    <text evidence="5">The sequence shown here is derived from an EMBL/GenBank/DDBJ whole genome shotgun (WGS) entry which is preliminary data.</text>
</comment>
<evidence type="ECO:0000256" key="3">
    <source>
        <dbReference type="ARBA" id="ARBA00061308"/>
    </source>
</evidence>
<evidence type="ECO:0000256" key="4">
    <source>
        <dbReference type="SAM" id="MobiDB-lite"/>
    </source>
</evidence>
<dbReference type="Proteomes" id="UP001152320">
    <property type="component" value="Chromosome 8"/>
</dbReference>
<dbReference type="GO" id="GO:0008283">
    <property type="term" value="P:cell population proliferation"/>
    <property type="evidence" value="ECO:0007669"/>
    <property type="project" value="InterPro"/>
</dbReference>
<keyword evidence="2" id="KW-0963">Cytoplasm</keyword>
<comment type="similarity">
    <text evidence="3">Belongs to the BRAT1 family.</text>
</comment>
<dbReference type="PANTHER" id="PTHR21331:SF2">
    <property type="entry name" value="BRCA1-ASSOCIATED ATM ACTIVATOR 1"/>
    <property type="match status" value="1"/>
</dbReference>
<dbReference type="GO" id="GO:0006974">
    <property type="term" value="P:DNA damage response"/>
    <property type="evidence" value="ECO:0007669"/>
    <property type="project" value="InterPro"/>
</dbReference>
<keyword evidence="6" id="KW-1185">Reference proteome</keyword>
<feature type="compositionally biased region" description="Polar residues" evidence="4">
    <location>
        <begin position="281"/>
        <end position="292"/>
    </location>
</feature>
<gene>
    <name evidence="5" type="ORF">HOLleu_17818</name>
</gene>
<dbReference type="EMBL" id="JAIZAY010000008">
    <property type="protein sequence ID" value="KAJ8037083.1"/>
    <property type="molecule type" value="Genomic_DNA"/>
</dbReference>
<dbReference type="InterPro" id="IPR016024">
    <property type="entry name" value="ARM-type_fold"/>
</dbReference>
<sequence length="1109" mass="124483">MTDIQEEDFVHTLELLPRVLTLIASTDHEIKDDTYLEKIMSWLQSSFRDKDKLCPLLSSSTFKFLSSVSSPDKDCSSSCLSFALKLLPSLVISITKHSQEKRMMEIPARTAASPAIGGVCEEGAGTIHTAPSISVPYQSHDSSISTNGSFRNAEIEAVDVQDGNIFHKDLVKIGTDLLKKSLKREFWEDVSIRNSWMLAVIDLTDQSAWIPILNEIGAFSKSMELLKDQSMFVVKAAQLFLAKIIHSSDVTKDRDDFYLKQSIHDTTDASNSQSKEGELNGQVSSKQTNQLHQTKDEEVVSSGVVKKDSDVKNSQFPLVKRKLNEATADSDEDRLSKVAKHSQQETVHSLKKAQYEHSEYKKDTSVILSKWKNDIMQLVLVSGETLSSGKYDQLATSLQTCQDHNTASSIGILSHLLGISSEVGVYLIAKNSLIQQYCSVLQQKDARPVLVEAVVKIFCLFLEQSTELLSLPEDTLWSQIDDIMSVAFQKLVETRKLKQFCQLLPALLGLCNKMDHVKCLPVGIKNEVKMLMSILMVSLKVSLEDVNQSGIKENQALPPKVISFFQSATKQDLYSVKYYSLVCLERIILEGSLHLAVGCTELLEALNALIGWILCQHLTFSKQKVDRFLKQYLDVLKALQEKDAEPNLFLPIMHSVMQLISSSDCDNTVLNKSLHLLKFHVLFGQTEGLLVDDQQLMKKAVDALQKHLLSLQWEARDSAINFIGTLLAISDGAITNWFIQTKLHHYIWDRLEDEESYVREASLNALGKLSQNQTLWKHFMEHYDIKEIDIIKKVTAILMKDPGGFARRAAINLLCSWLKEDNWVRSSLLLLPKWKSDETVATEESCVTIPAMVFCAVTAASRDLDWEVKLSSLEFWGEFLQAVVPEFILPDVAADMNKSKRNHSKDDNQKAETCLVGNFDNLKKVEQAVSNPGGERELLRCQRNIPQYASVFDDLEIAVNDCNTDIAGSRAEANSFERRQHMISTNAKDIAAPVSWIEILDEHICLRLLFEKLEDEDRTVCSRACEILLSLKAHLTRVSDGYDGTGIKCGESDEGSQLKHILYLIAKHKIDEVLNGCLEGSQEKMSSLLEEILSAANVSADKKINIDCY</sequence>
<evidence type="ECO:0000256" key="2">
    <source>
        <dbReference type="ARBA" id="ARBA00022490"/>
    </source>
</evidence>
<dbReference type="GO" id="GO:0005634">
    <property type="term" value="C:nucleus"/>
    <property type="evidence" value="ECO:0007669"/>
    <property type="project" value="TreeGrafter"/>
</dbReference>
<dbReference type="InterPro" id="IPR038904">
    <property type="entry name" value="BRAT1"/>
</dbReference>
<evidence type="ECO:0000256" key="1">
    <source>
        <dbReference type="ARBA" id="ARBA00004496"/>
    </source>
</evidence>
<reference evidence="5" key="1">
    <citation type="submission" date="2021-10" db="EMBL/GenBank/DDBJ databases">
        <title>Tropical sea cucumber genome reveals ecological adaptation and Cuvierian tubules defense mechanism.</title>
        <authorList>
            <person name="Chen T."/>
        </authorList>
    </citation>
    <scope>NUCLEOTIDE SEQUENCE</scope>
    <source>
        <strain evidence="5">Nanhai2018</strain>
        <tissue evidence="5">Muscle</tissue>
    </source>
</reference>
<dbReference type="InterPro" id="IPR011989">
    <property type="entry name" value="ARM-like"/>
</dbReference>
<accession>A0A9Q1C0W2</accession>
<name>A0A9Q1C0W2_HOLLE</name>
<feature type="region of interest" description="Disordered" evidence="4">
    <location>
        <begin position="267"/>
        <end position="304"/>
    </location>
</feature>
<dbReference type="AlphaFoldDB" id="A0A9Q1C0W2"/>
<dbReference type="OrthoDB" id="10057956at2759"/>
<dbReference type="SUPFAM" id="SSF48371">
    <property type="entry name" value="ARM repeat"/>
    <property type="match status" value="1"/>
</dbReference>
<protein>
    <submittedName>
        <fullName evidence="5">BRCA1-associated ATM activator 1</fullName>
    </submittedName>
</protein>
<dbReference type="Gene3D" id="1.25.10.10">
    <property type="entry name" value="Leucine-rich Repeat Variant"/>
    <property type="match status" value="1"/>
</dbReference>
<evidence type="ECO:0000313" key="6">
    <source>
        <dbReference type="Proteomes" id="UP001152320"/>
    </source>
</evidence>
<evidence type="ECO:0000313" key="5">
    <source>
        <dbReference type="EMBL" id="KAJ8037083.1"/>
    </source>
</evidence>